<dbReference type="GO" id="GO:0005737">
    <property type="term" value="C:cytoplasm"/>
    <property type="evidence" value="ECO:0007669"/>
    <property type="project" value="UniProtKB-SubCell"/>
</dbReference>
<dbReference type="InterPro" id="IPR015421">
    <property type="entry name" value="PyrdxlP-dep_Trfase_major"/>
</dbReference>
<accession>A0A084GJ76</accession>
<evidence type="ECO:0000256" key="11">
    <source>
        <dbReference type="HAMAP-Rule" id="MF_00160"/>
    </source>
</evidence>
<keyword evidence="7 11" id="KW-0663">Pyridoxal phosphate</keyword>
<keyword evidence="5 11" id="KW-0028">Amino-acid biosynthesis</keyword>
<dbReference type="Gene3D" id="3.90.1150.10">
    <property type="entry name" value="Aspartate Aminotransferase, domain 1"/>
    <property type="match status" value="1"/>
</dbReference>
<dbReference type="UniPathway" id="UPA00135">
    <property type="reaction ID" value="UER00197"/>
</dbReference>
<dbReference type="EMBL" id="JNVC02000024">
    <property type="protein sequence ID" value="KEZ47388.1"/>
    <property type="molecule type" value="Genomic_DNA"/>
</dbReference>
<feature type="binding site" evidence="11">
    <location>
        <begin position="234"/>
        <end position="235"/>
    </location>
    <ligand>
        <name>pyridoxal 5'-phosphate</name>
        <dbReference type="ChEBI" id="CHEBI:597326"/>
    </ligand>
</feature>
<comment type="subcellular location">
    <subcellularLocation>
        <location evidence="11">Cytoplasm</location>
    </subcellularLocation>
</comment>
<comment type="catalytic activity">
    <reaction evidence="10 11">
        <text>O-phospho-L-serine + 2-oxoglutarate = 3-phosphooxypyruvate + L-glutamate</text>
        <dbReference type="Rhea" id="RHEA:14329"/>
        <dbReference type="ChEBI" id="CHEBI:16810"/>
        <dbReference type="ChEBI" id="CHEBI:18110"/>
        <dbReference type="ChEBI" id="CHEBI:29985"/>
        <dbReference type="ChEBI" id="CHEBI:57524"/>
        <dbReference type="EC" id="2.6.1.52"/>
    </reaction>
</comment>
<dbReference type="PIRSF" id="PIRSF000525">
    <property type="entry name" value="SerC"/>
    <property type="match status" value="1"/>
</dbReference>
<protein>
    <recommendedName>
        <fullName evidence="11">Phosphoserine aminotransferase</fullName>
        <ecNumber evidence="11">2.6.1.52</ecNumber>
    </recommendedName>
    <alternativeName>
        <fullName evidence="11">Phosphohydroxythreonine aminotransferase</fullName>
        <shortName evidence="11">PSAT</shortName>
    </alternativeName>
</protein>
<proteinExistence type="inferred from homology"/>
<comment type="subunit">
    <text evidence="11">Homodimer.</text>
</comment>
<evidence type="ECO:0000256" key="9">
    <source>
        <dbReference type="ARBA" id="ARBA00047630"/>
    </source>
</evidence>
<evidence type="ECO:0000256" key="10">
    <source>
        <dbReference type="ARBA" id="ARBA00049007"/>
    </source>
</evidence>
<dbReference type="InterPro" id="IPR015424">
    <property type="entry name" value="PyrdxlP-dep_Trfase"/>
</dbReference>
<dbReference type="NCBIfam" id="TIGR01364">
    <property type="entry name" value="serC_1"/>
    <property type="match status" value="1"/>
</dbReference>
<dbReference type="InterPro" id="IPR015422">
    <property type="entry name" value="PyrdxlP-dep_Trfase_small"/>
</dbReference>
<dbReference type="FunFam" id="3.90.1150.10:FF:000006">
    <property type="entry name" value="Phosphoserine aminotransferase"/>
    <property type="match status" value="1"/>
</dbReference>
<evidence type="ECO:0000256" key="5">
    <source>
        <dbReference type="ARBA" id="ARBA00022605"/>
    </source>
</evidence>
<keyword evidence="14" id="KW-1185">Reference proteome</keyword>
<dbReference type="Pfam" id="PF00266">
    <property type="entry name" value="Aminotran_5"/>
    <property type="match status" value="1"/>
</dbReference>
<dbReference type="FunFam" id="3.40.640.10:FF:000010">
    <property type="entry name" value="Phosphoserine aminotransferase"/>
    <property type="match status" value="1"/>
</dbReference>
<evidence type="ECO:0000313" key="14">
    <source>
        <dbReference type="Proteomes" id="UP000028549"/>
    </source>
</evidence>
<evidence type="ECO:0000256" key="1">
    <source>
        <dbReference type="ARBA" id="ARBA00003483"/>
    </source>
</evidence>
<feature type="binding site" evidence="11">
    <location>
        <position position="192"/>
    </location>
    <ligand>
        <name>pyridoxal 5'-phosphate</name>
        <dbReference type="ChEBI" id="CHEBI:597326"/>
    </ligand>
</feature>
<evidence type="ECO:0000256" key="2">
    <source>
        <dbReference type="ARBA" id="ARBA00005099"/>
    </source>
</evidence>
<name>A0A084GJ76_METID</name>
<dbReference type="InterPro" id="IPR022278">
    <property type="entry name" value="Pser_aminoTfrase"/>
</dbReference>
<evidence type="ECO:0000256" key="8">
    <source>
        <dbReference type="ARBA" id="ARBA00023299"/>
    </source>
</evidence>
<comment type="caution">
    <text evidence="13">The sequence shown here is derived from an EMBL/GenBank/DDBJ whole genome shotgun (WGS) entry which is preliminary data.</text>
</comment>
<dbReference type="Gene3D" id="3.40.640.10">
    <property type="entry name" value="Type I PLP-dependent aspartate aminotransferase-like (Major domain)"/>
    <property type="match status" value="1"/>
</dbReference>
<comment type="similarity">
    <text evidence="3 11">Belongs to the class-V pyridoxal-phosphate-dependent aminotransferase family. SerC subfamily.</text>
</comment>
<comment type="pathway">
    <text evidence="2 11">Amino-acid biosynthesis; L-serine biosynthesis; L-serine from 3-phospho-D-glycerate: step 2/3.</text>
</comment>
<dbReference type="Proteomes" id="UP000028549">
    <property type="component" value="Unassembled WGS sequence"/>
</dbReference>
<dbReference type="HAMAP" id="MF_00160">
    <property type="entry name" value="SerC_aminotrans_5"/>
    <property type="match status" value="1"/>
</dbReference>
<reference evidence="13 14" key="1">
    <citation type="journal article" date="2005" name="Int. J. Syst. Evol. Microbiol.">
        <title>Bacillus cibi sp. nov., isolated from jeotgal, a traditional Korean fermented seafood.</title>
        <authorList>
            <person name="Yoon J.H."/>
            <person name="Lee C.H."/>
            <person name="Oh T.K."/>
        </authorList>
    </citation>
    <scope>NUCLEOTIDE SEQUENCE [LARGE SCALE GENOMIC DNA]</scope>
    <source>
        <strain evidence="13 14">DSM 16189</strain>
    </source>
</reference>
<sequence>MKRTHNFNAGPAAIPLAVLEKAQSELIDFKGTGMSVMELSHRSKPYEDVHNKASQMMRELMDIPEEYEVLFLQGGASLQFAMIPMNFLKSGSPAHFVMSGVWSEKALAEAAKLGETAVIGSSKDDRYTFVPEKFEDPSEGSYVHLTSNNTIYGTQWKTFPKTKLPLVADMSSDIMSRKIDVSQFSLIYAGAQKNLGPSGVTVVIVKKEMLENANQEIPSILKYATHSKQNSLYNTPPTFAIYMLSLVLEWMKEQGGLAAIEELNERKAQIIYSCIDKSGGFYRGHAKKESRSNMNITFTLENEELTKAFLKESKERGFSGLNGHRSIGGCRASAYNAVPLEACEALAEFMTEFQKKHR</sequence>
<feature type="binding site" evidence="11">
    <location>
        <position position="169"/>
    </location>
    <ligand>
        <name>pyridoxal 5'-phosphate</name>
        <dbReference type="ChEBI" id="CHEBI:597326"/>
    </ligand>
</feature>
<evidence type="ECO:0000256" key="3">
    <source>
        <dbReference type="ARBA" id="ARBA00006904"/>
    </source>
</evidence>
<gene>
    <name evidence="11" type="primary">serC</name>
    <name evidence="13" type="ORF">GS18_0221420</name>
</gene>
<dbReference type="PANTHER" id="PTHR43247">
    <property type="entry name" value="PHOSPHOSERINE AMINOTRANSFERASE"/>
    <property type="match status" value="1"/>
</dbReference>
<evidence type="ECO:0000256" key="4">
    <source>
        <dbReference type="ARBA" id="ARBA00022576"/>
    </source>
</evidence>
<feature type="binding site" evidence="11">
    <location>
        <position position="150"/>
    </location>
    <ligand>
        <name>pyridoxal 5'-phosphate</name>
        <dbReference type="ChEBI" id="CHEBI:597326"/>
    </ligand>
</feature>
<keyword evidence="11" id="KW-0963">Cytoplasm</keyword>
<evidence type="ECO:0000313" key="13">
    <source>
        <dbReference type="EMBL" id="KEZ47388.1"/>
    </source>
</evidence>
<keyword evidence="4 11" id="KW-0032">Aminotransferase</keyword>
<comment type="function">
    <text evidence="1 11">Catalyzes the reversible conversion of 3-phosphohydroxypyruvate to phosphoserine and of 3-hydroxy-2-oxo-4-phosphonooxybutanoate to phosphohydroxythreonine.</text>
</comment>
<evidence type="ECO:0000256" key="7">
    <source>
        <dbReference type="ARBA" id="ARBA00022898"/>
    </source>
</evidence>
<dbReference type="GO" id="GO:0004648">
    <property type="term" value="F:O-phospho-L-serine:2-oxoglutarate aminotransferase activity"/>
    <property type="evidence" value="ECO:0007669"/>
    <property type="project" value="UniProtKB-UniRule"/>
</dbReference>
<dbReference type="STRING" id="246786.GS18_0221420"/>
<comment type="cofactor">
    <cofactor evidence="11">
        <name>pyridoxal 5'-phosphate</name>
        <dbReference type="ChEBI" id="CHEBI:597326"/>
    </cofactor>
    <text evidence="11">Binds 1 pyridoxal phosphate per subunit.</text>
</comment>
<dbReference type="PANTHER" id="PTHR43247:SF1">
    <property type="entry name" value="PHOSPHOSERINE AMINOTRANSFERASE"/>
    <property type="match status" value="1"/>
</dbReference>
<dbReference type="GO" id="GO:0006564">
    <property type="term" value="P:L-serine biosynthetic process"/>
    <property type="evidence" value="ECO:0007669"/>
    <property type="project" value="UniProtKB-UniRule"/>
</dbReference>
<dbReference type="SUPFAM" id="SSF53383">
    <property type="entry name" value="PLP-dependent transferases"/>
    <property type="match status" value="1"/>
</dbReference>
<feature type="binding site" evidence="11">
    <location>
        <position position="102"/>
    </location>
    <ligand>
        <name>pyridoxal 5'-phosphate</name>
        <dbReference type="ChEBI" id="CHEBI:597326"/>
    </ligand>
</feature>
<feature type="modified residue" description="N6-(pyridoxal phosphate)lysine" evidence="11">
    <location>
        <position position="193"/>
    </location>
</feature>
<dbReference type="GO" id="GO:0030170">
    <property type="term" value="F:pyridoxal phosphate binding"/>
    <property type="evidence" value="ECO:0007669"/>
    <property type="project" value="UniProtKB-UniRule"/>
</dbReference>
<keyword evidence="6 11" id="KW-0808">Transferase</keyword>
<feature type="domain" description="Aminotransferase class V" evidence="12">
    <location>
        <begin position="6"/>
        <end position="341"/>
    </location>
</feature>
<feature type="binding site" evidence="11">
    <location>
        <begin position="76"/>
        <end position="77"/>
    </location>
    <ligand>
        <name>pyridoxal 5'-phosphate</name>
        <dbReference type="ChEBI" id="CHEBI:597326"/>
    </ligand>
</feature>
<evidence type="ECO:0000259" key="12">
    <source>
        <dbReference type="Pfam" id="PF00266"/>
    </source>
</evidence>
<dbReference type="RefSeq" id="WP_029567312.1">
    <property type="nucleotide sequence ID" value="NZ_JNVC02000024.1"/>
</dbReference>
<dbReference type="CDD" id="cd00611">
    <property type="entry name" value="PSAT_like"/>
    <property type="match status" value="1"/>
</dbReference>
<dbReference type="AlphaFoldDB" id="A0A084GJ76"/>
<dbReference type="InterPro" id="IPR000192">
    <property type="entry name" value="Aminotrans_V_dom"/>
</dbReference>
<dbReference type="OrthoDB" id="9809412at2"/>
<keyword evidence="8 11" id="KW-0718">Serine biosynthesis</keyword>
<feature type="binding site" evidence="11">
    <location>
        <position position="42"/>
    </location>
    <ligand>
        <name>L-glutamate</name>
        <dbReference type="ChEBI" id="CHEBI:29985"/>
    </ligand>
</feature>
<evidence type="ECO:0000256" key="6">
    <source>
        <dbReference type="ARBA" id="ARBA00022679"/>
    </source>
</evidence>
<dbReference type="NCBIfam" id="NF003764">
    <property type="entry name" value="PRK05355.1"/>
    <property type="match status" value="1"/>
</dbReference>
<dbReference type="EC" id="2.6.1.52" evidence="11"/>
<comment type="catalytic activity">
    <reaction evidence="9 11">
        <text>4-(phosphooxy)-L-threonine + 2-oxoglutarate = (R)-3-hydroxy-2-oxo-4-phosphooxybutanoate + L-glutamate</text>
        <dbReference type="Rhea" id="RHEA:16573"/>
        <dbReference type="ChEBI" id="CHEBI:16810"/>
        <dbReference type="ChEBI" id="CHEBI:29985"/>
        <dbReference type="ChEBI" id="CHEBI:58452"/>
        <dbReference type="ChEBI" id="CHEBI:58538"/>
        <dbReference type="EC" id="2.6.1.52"/>
    </reaction>
</comment>
<comment type="caution">
    <text evidence="11">Lacks conserved residue(s) required for the propagation of feature annotation.</text>
</comment>
<organism evidence="13 14">
    <name type="scientific">Metabacillus indicus</name>
    <name type="common">Bacillus indicus</name>
    <dbReference type="NCBI Taxonomy" id="246786"/>
    <lineage>
        <taxon>Bacteria</taxon>
        <taxon>Bacillati</taxon>
        <taxon>Bacillota</taxon>
        <taxon>Bacilli</taxon>
        <taxon>Bacillales</taxon>
        <taxon>Bacillaceae</taxon>
        <taxon>Metabacillus</taxon>
    </lineage>
</organism>